<evidence type="ECO:0000313" key="2">
    <source>
        <dbReference type="EMBL" id="KAF2128968.1"/>
    </source>
</evidence>
<evidence type="ECO:0000256" key="1">
    <source>
        <dbReference type="SAM" id="Phobius"/>
    </source>
</evidence>
<keyword evidence="3" id="KW-1185">Reference proteome</keyword>
<sequence>MLSNDKGGVKNKQLAELAPRSLDTDLHALHCMHAASVQRAVCGGARPREARISGDLWLLVACAYCVFVYLQILACALQSWGIGGLGLDAWIASC</sequence>
<dbReference type="AlphaFoldDB" id="A0A6A6ADF8"/>
<dbReference type="GeneID" id="54408660"/>
<proteinExistence type="predicted"/>
<dbReference type="RefSeq" id="XP_033523357.1">
    <property type="nucleotide sequence ID" value="XM_033668228.1"/>
</dbReference>
<evidence type="ECO:0000313" key="3">
    <source>
        <dbReference type="Proteomes" id="UP000799771"/>
    </source>
</evidence>
<gene>
    <name evidence="2" type="ORF">P153DRAFT_367261</name>
</gene>
<organism evidence="2 3">
    <name type="scientific">Dothidotthia symphoricarpi CBS 119687</name>
    <dbReference type="NCBI Taxonomy" id="1392245"/>
    <lineage>
        <taxon>Eukaryota</taxon>
        <taxon>Fungi</taxon>
        <taxon>Dikarya</taxon>
        <taxon>Ascomycota</taxon>
        <taxon>Pezizomycotina</taxon>
        <taxon>Dothideomycetes</taxon>
        <taxon>Pleosporomycetidae</taxon>
        <taxon>Pleosporales</taxon>
        <taxon>Dothidotthiaceae</taxon>
        <taxon>Dothidotthia</taxon>
    </lineage>
</organism>
<keyword evidence="1" id="KW-0472">Membrane</keyword>
<keyword evidence="1" id="KW-1133">Transmembrane helix</keyword>
<reference evidence="2" key="1">
    <citation type="journal article" date="2020" name="Stud. Mycol.">
        <title>101 Dothideomycetes genomes: a test case for predicting lifestyles and emergence of pathogens.</title>
        <authorList>
            <person name="Haridas S."/>
            <person name="Albert R."/>
            <person name="Binder M."/>
            <person name="Bloem J."/>
            <person name="Labutti K."/>
            <person name="Salamov A."/>
            <person name="Andreopoulos B."/>
            <person name="Baker S."/>
            <person name="Barry K."/>
            <person name="Bills G."/>
            <person name="Bluhm B."/>
            <person name="Cannon C."/>
            <person name="Castanera R."/>
            <person name="Culley D."/>
            <person name="Daum C."/>
            <person name="Ezra D."/>
            <person name="Gonzalez J."/>
            <person name="Henrissat B."/>
            <person name="Kuo A."/>
            <person name="Liang C."/>
            <person name="Lipzen A."/>
            <person name="Lutzoni F."/>
            <person name="Magnuson J."/>
            <person name="Mondo S."/>
            <person name="Nolan M."/>
            <person name="Ohm R."/>
            <person name="Pangilinan J."/>
            <person name="Park H.-J."/>
            <person name="Ramirez L."/>
            <person name="Alfaro M."/>
            <person name="Sun H."/>
            <person name="Tritt A."/>
            <person name="Yoshinaga Y."/>
            <person name="Zwiers L.-H."/>
            <person name="Turgeon B."/>
            <person name="Goodwin S."/>
            <person name="Spatafora J."/>
            <person name="Crous P."/>
            <person name="Grigoriev I."/>
        </authorList>
    </citation>
    <scope>NUCLEOTIDE SEQUENCE</scope>
    <source>
        <strain evidence="2">CBS 119687</strain>
    </source>
</reference>
<keyword evidence="1" id="KW-0812">Transmembrane</keyword>
<accession>A0A6A6ADF8</accession>
<name>A0A6A6ADF8_9PLEO</name>
<dbReference type="Proteomes" id="UP000799771">
    <property type="component" value="Unassembled WGS sequence"/>
</dbReference>
<feature type="transmembrane region" description="Helical" evidence="1">
    <location>
        <begin position="56"/>
        <end position="80"/>
    </location>
</feature>
<dbReference type="EMBL" id="ML977507">
    <property type="protein sequence ID" value="KAF2128968.1"/>
    <property type="molecule type" value="Genomic_DNA"/>
</dbReference>
<protein>
    <submittedName>
        <fullName evidence="2">Uncharacterized protein</fullName>
    </submittedName>
</protein>